<protein>
    <submittedName>
        <fullName evidence="2">Uncharacterized protein</fullName>
    </submittedName>
</protein>
<gene>
    <name evidence="2" type="ORF">CPB83DRAFT_896156</name>
</gene>
<organism evidence="2 3">
    <name type="scientific">Crepidotus variabilis</name>
    <dbReference type="NCBI Taxonomy" id="179855"/>
    <lineage>
        <taxon>Eukaryota</taxon>
        <taxon>Fungi</taxon>
        <taxon>Dikarya</taxon>
        <taxon>Basidiomycota</taxon>
        <taxon>Agaricomycotina</taxon>
        <taxon>Agaricomycetes</taxon>
        <taxon>Agaricomycetidae</taxon>
        <taxon>Agaricales</taxon>
        <taxon>Agaricineae</taxon>
        <taxon>Crepidotaceae</taxon>
        <taxon>Crepidotus</taxon>
    </lineage>
</organism>
<proteinExistence type="predicted"/>
<evidence type="ECO:0000313" key="2">
    <source>
        <dbReference type="EMBL" id="KAF9526496.1"/>
    </source>
</evidence>
<keyword evidence="3" id="KW-1185">Reference proteome</keyword>
<comment type="caution">
    <text evidence="2">The sequence shown here is derived from an EMBL/GenBank/DDBJ whole genome shotgun (WGS) entry which is preliminary data.</text>
</comment>
<sequence length="437" mass="48739">MDTNRITLPLEMQELVITALYSSVYTHPSEMLLDGTGDFRSLNGCTFVSRAFLRICRRLRFASLQINQAPDIPSQTSSKFVQVLEDPPKNLLEGIPSIGSYVRSLNLSITGSDVTHYQEELSEALHKIPQLQSLALSYVGMDHTTIDWDVFQFQALGDAILSLLRLSTFRTLVLGKYMTKFPVSALRGTSVKALMVQGTSFSCHKVSDSELSDTEEGEEEEKEEETKEGAPPHLEELHAISLCGHGITSLIFPKEDPWLDITRLKTLTMTLQASPDSEAAAQQVFSCMKSPHRLNLVCQSKTFKGLFDNISSCLDTLSELRLTVSTNPFPLPTTYCLEEQLSYLNAELRSLRDAPVNNIKNILLTFINLTFDDAEALRTSKEWETLDQSLVPSEDRGSWGSLKGVFFLAVGCGVKAEDFKKLSSCEQIIFQMHCGIE</sequence>
<accession>A0A9P6EBQ6</accession>
<evidence type="ECO:0000256" key="1">
    <source>
        <dbReference type="SAM" id="MobiDB-lite"/>
    </source>
</evidence>
<feature type="region of interest" description="Disordered" evidence="1">
    <location>
        <begin position="206"/>
        <end position="231"/>
    </location>
</feature>
<dbReference type="SUPFAM" id="SSF52058">
    <property type="entry name" value="L domain-like"/>
    <property type="match status" value="1"/>
</dbReference>
<dbReference type="EMBL" id="MU157871">
    <property type="protein sequence ID" value="KAF9526496.1"/>
    <property type="molecule type" value="Genomic_DNA"/>
</dbReference>
<dbReference type="Proteomes" id="UP000807306">
    <property type="component" value="Unassembled WGS sequence"/>
</dbReference>
<dbReference type="AlphaFoldDB" id="A0A9P6EBQ6"/>
<feature type="compositionally biased region" description="Acidic residues" evidence="1">
    <location>
        <begin position="210"/>
        <end position="223"/>
    </location>
</feature>
<reference evidence="2" key="1">
    <citation type="submission" date="2020-11" db="EMBL/GenBank/DDBJ databases">
        <authorList>
            <consortium name="DOE Joint Genome Institute"/>
            <person name="Ahrendt S."/>
            <person name="Riley R."/>
            <person name="Andreopoulos W."/>
            <person name="Labutti K."/>
            <person name="Pangilinan J."/>
            <person name="Ruiz-Duenas F.J."/>
            <person name="Barrasa J.M."/>
            <person name="Sanchez-Garcia M."/>
            <person name="Camarero S."/>
            <person name="Miyauchi S."/>
            <person name="Serrano A."/>
            <person name="Linde D."/>
            <person name="Babiker R."/>
            <person name="Drula E."/>
            <person name="Ayuso-Fernandez I."/>
            <person name="Pacheco R."/>
            <person name="Padilla G."/>
            <person name="Ferreira P."/>
            <person name="Barriuso J."/>
            <person name="Kellner H."/>
            <person name="Castanera R."/>
            <person name="Alfaro M."/>
            <person name="Ramirez L."/>
            <person name="Pisabarro A.G."/>
            <person name="Kuo A."/>
            <person name="Tritt A."/>
            <person name="Lipzen A."/>
            <person name="He G."/>
            <person name="Yan M."/>
            <person name="Ng V."/>
            <person name="Cullen D."/>
            <person name="Martin F."/>
            <person name="Rosso M.-N."/>
            <person name="Henrissat B."/>
            <person name="Hibbett D."/>
            <person name="Martinez A.T."/>
            <person name="Grigoriev I.V."/>
        </authorList>
    </citation>
    <scope>NUCLEOTIDE SEQUENCE</scope>
    <source>
        <strain evidence="2">CBS 506.95</strain>
    </source>
</reference>
<name>A0A9P6EBQ6_9AGAR</name>
<evidence type="ECO:0000313" key="3">
    <source>
        <dbReference type="Proteomes" id="UP000807306"/>
    </source>
</evidence>